<comment type="similarity">
    <text evidence="3 15 16">Belongs to the RNA methyltransferase TrmD family.</text>
</comment>
<dbReference type="Pfam" id="PF01746">
    <property type="entry name" value="tRNA_m1G_MT"/>
    <property type="match status" value="1"/>
</dbReference>
<dbReference type="EC" id="2.1.1.228" evidence="5 15"/>
<dbReference type="Gene3D" id="1.10.1270.20">
    <property type="entry name" value="tRNA(m1g37)methyltransferase, domain 2"/>
    <property type="match status" value="1"/>
</dbReference>
<name>A0A9D1ILF4_9FIRM</name>
<evidence type="ECO:0000256" key="4">
    <source>
        <dbReference type="ARBA" id="ARBA00011738"/>
    </source>
</evidence>
<dbReference type="InterPro" id="IPR023148">
    <property type="entry name" value="tRNA_m1G_MeTrfase_C_sf"/>
</dbReference>
<dbReference type="GO" id="GO:0002939">
    <property type="term" value="P:tRNA N1-guanine methylation"/>
    <property type="evidence" value="ECO:0007669"/>
    <property type="project" value="TreeGrafter"/>
</dbReference>
<dbReference type="AlphaFoldDB" id="A0A9D1ILF4"/>
<evidence type="ECO:0000256" key="6">
    <source>
        <dbReference type="ARBA" id="ARBA00014679"/>
    </source>
</evidence>
<dbReference type="InterPro" id="IPR002649">
    <property type="entry name" value="tRNA_m1G_MeTrfase_TrmD"/>
</dbReference>
<feature type="binding site" evidence="15">
    <location>
        <position position="110"/>
    </location>
    <ligand>
        <name>S-adenosyl-L-methionine</name>
        <dbReference type="ChEBI" id="CHEBI:59789"/>
    </ligand>
</feature>
<dbReference type="GO" id="GO:0005829">
    <property type="term" value="C:cytosol"/>
    <property type="evidence" value="ECO:0007669"/>
    <property type="project" value="TreeGrafter"/>
</dbReference>
<reference evidence="18" key="2">
    <citation type="journal article" date="2021" name="PeerJ">
        <title>Extensive microbial diversity within the chicken gut microbiome revealed by metagenomics and culture.</title>
        <authorList>
            <person name="Gilroy R."/>
            <person name="Ravi A."/>
            <person name="Getino M."/>
            <person name="Pursley I."/>
            <person name="Horton D.L."/>
            <person name="Alikhan N.F."/>
            <person name="Baker D."/>
            <person name="Gharbi K."/>
            <person name="Hall N."/>
            <person name="Watson M."/>
            <person name="Adriaenssens E.M."/>
            <person name="Foster-Nyarko E."/>
            <person name="Jarju S."/>
            <person name="Secka A."/>
            <person name="Antonio M."/>
            <person name="Oren A."/>
            <person name="Chaudhuri R.R."/>
            <person name="La Ragione R."/>
            <person name="Hildebrand F."/>
            <person name="Pallen M.J."/>
        </authorList>
    </citation>
    <scope>NUCLEOTIDE SEQUENCE</scope>
    <source>
        <strain evidence="18">CHK193-30670</strain>
    </source>
</reference>
<dbReference type="InterPro" id="IPR029026">
    <property type="entry name" value="tRNA_m1G_MTases_N"/>
</dbReference>
<reference evidence="18" key="1">
    <citation type="submission" date="2020-10" db="EMBL/GenBank/DDBJ databases">
        <authorList>
            <person name="Gilroy R."/>
        </authorList>
    </citation>
    <scope>NUCLEOTIDE SEQUENCE</scope>
    <source>
        <strain evidence="18">CHK193-30670</strain>
    </source>
</reference>
<dbReference type="PANTHER" id="PTHR46417:SF1">
    <property type="entry name" value="TRNA (GUANINE-N(1)-)-METHYLTRANSFERASE"/>
    <property type="match status" value="1"/>
</dbReference>
<dbReference type="PANTHER" id="PTHR46417">
    <property type="entry name" value="TRNA (GUANINE-N(1)-)-METHYLTRANSFERASE"/>
    <property type="match status" value="1"/>
</dbReference>
<keyword evidence="10 15" id="KW-0949">S-adenosyl-L-methionine</keyword>
<comment type="caution">
    <text evidence="18">The sequence shown here is derived from an EMBL/GenBank/DDBJ whole genome shotgun (WGS) entry which is preliminary data.</text>
</comment>
<comment type="subcellular location">
    <subcellularLocation>
        <location evidence="2 15 16">Cytoplasm</location>
    </subcellularLocation>
</comment>
<protein>
    <recommendedName>
        <fullName evidence="6 15">tRNA (guanine-N(1)-)-methyltransferase</fullName>
        <ecNumber evidence="5 15">2.1.1.228</ecNumber>
    </recommendedName>
    <alternativeName>
        <fullName evidence="12 15">M1G-methyltransferase</fullName>
    </alternativeName>
    <alternativeName>
        <fullName evidence="13 15">tRNA [GM37] methyltransferase</fullName>
    </alternativeName>
</protein>
<dbReference type="CDD" id="cd18080">
    <property type="entry name" value="TrmD-like"/>
    <property type="match status" value="1"/>
</dbReference>
<evidence type="ECO:0000256" key="7">
    <source>
        <dbReference type="ARBA" id="ARBA00022490"/>
    </source>
</evidence>
<feature type="domain" description="tRNA methyltransferase TRMD/TRM10-type" evidence="17">
    <location>
        <begin position="1"/>
        <end position="220"/>
    </location>
</feature>
<evidence type="ECO:0000256" key="11">
    <source>
        <dbReference type="ARBA" id="ARBA00022694"/>
    </source>
</evidence>
<comment type="catalytic activity">
    <reaction evidence="14 15 16">
        <text>guanosine(37) in tRNA + S-adenosyl-L-methionine = N(1)-methylguanosine(37) in tRNA + S-adenosyl-L-homocysteine + H(+)</text>
        <dbReference type="Rhea" id="RHEA:36899"/>
        <dbReference type="Rhea" id="RHEA-COMP:10145"/>
        <dbReference type="Rhea" id="RHEA-COMP:10147"/>
        <dbReference type="ChEBI" id="CHEBI:15378"/>
        <dbReference type="ChEBI" id="CHEBI:57856"/>
        <dbReference type="ChEBI" id="CHEBI:59789"/>
        <dbReference type="ChEBI" id="CHEBI:73542"/>
        <dbReference type="ChEBI" id="CHEBI:74269"/>
        <dbReference type="EC" id="2.1.1.228"/>
    </reaction>
</comment>
<keyword evidence="7 15" id="KW-0963">Cytoplasm</keyword>
<organism evidence="18 19">
    <name type="scientific">Candidatus Aphodocola excrementigallinarum</name>
    <dbReference type="NCBI Taxonomy" id="2840670"/>
    <lineage>
        <taxon>Bacteria</taxon>
        <taxon>Bacillati</taxon>
        <taxon>Bacillota</taxon>
        <taxon>Bacilli</taxon>
        <taxon>Candidatus Aphodocola</taxon>
    </lineage>
</organism>
<dbReference type="EMBL" id="DVMT01000009">
    <property type="protein sequence ID" value="HIU39785.1"/>
    <property type="molecule type" value="Genomic_DNA"/>
</dbReference>
<keyword evidence="11 15" id="KW-0819">tRNA processing</keyword>
<evidence type="ECO:0000256" key="10">
    <source>
        <dbReference type="ARBA" id="ARBA00022691"/>
    </source>
</evidence>
<comment type="subunit">
    <text evidence="4 15 16">Homodimer.</text>
</comment>
<proteinExistence type="inferred from homology"/>
<evidence type="ECO:0000256" key="9">
    <source>
        <dbReference type="ARBA" id="ARBA00022679"/>
    </source>
</evidence>
<evidence type="ECO:0000256" key="12">
    <source>
        <dbReference type="ARBA" id="ARBA00029736"/>
    </source>
</evidence>
<evidence type="ECO:0000256" key="15">
    <source>
        <dbReference type="HAMAP-Rule" id="MF_00605"/>
    </source>
</evidence>
<dbReference type="Proteomes" id="UP000824074">
    <property type="component" value="Unassembled WGS sequence"/>
</dbReference>
<feature type="binding site" evidence="15">
    <location>
        <begin position="129"/>
        <end position="134"/>
    </location>
    <ligand>
        <name>S-adenosyl-L-methionine</name>
        <dbReference type="ChEBI" id="CHEBI:59789"/>
    </ligand>
</feature>
<sequence length="399" mass="45586">MKIDILTLFPEMFEGFKNESIIKRAIESKKVEINTCNFRDFAKNKHKKVDDTPYGGGQGMVLMCQPVFDAVEHLKKENSKVILLTPQGKTYNQEKAYELSKEEHLILICGHYEGFDERIRSICDEEISIGDYVLTGGEIPSMVITDSVVRLLPGVIDEASHLNDSFNNNLLDYPTYTKPRNYKGMKVPDVLLSGDHAKIDKWRLDKQLKITMEKRPDLLEGKISLEKDGIKKSKNKIYLDDIKDIKVTEILPKKKKTGKYKIEKTTKTIAVTVFKPNQIKGYKLKGKNNNKGLAKILIVKNEFISKIAYKNVLKKVDVLARRFNAALNSDEDDDATSRVLGEAEMLRQMIISMYANYLGAKKLDEIINNINRLVNEFVKNKTMKNSLLPKENVKSGMRM</sequence>
<evidence type="ECO:0000256" key="8">
    <source>
        <dbReference type="ARBA" id="ARBA00022603"/>
    </source>
</evidence>
<evidence type="ECO:0000256" key="2">
    <source>
        <dbReference type="ARBA" id="ARBA00004496"/>
    </source>
</evidence>
<evidence type="ECO:0000256" key="3">
    <source>
        <dbReference type="ARBA" id="ARBA00007630"/>
    </source>
</evidence>
<dbReference type="FunFam" id="1.10.1270.20:FF:000001">
    <property type="entry name" value="tRNA (guanine-N(1)-)-methyltransferase"/>
    <property type="match status" value="1"/>
</dbReference>
<evidence type="ECO:0000259" key="17">
    <source>
        <dbReference type="Pfam" id="PF01746"/>
    </source>
</evidence>
<evidence type="ECO:0000256" key="5">
    <source>
        <dbReference type="ARBA" id="ARBA00012807"/>
    </source>
</evidence>
<dbReference type="NCBIfam" id="NF000648">
    <property type="entry name" value="PRK00026.1"/>
    <property type="match status" value="1"/>
</dbReference>
<gene>
    <name evidence="15 18" type="primary">trmD</name>
    <name evidence="18" type="ORF">IAB68_00585</name>
</gene>
<dbReference type="InterPro" id="IPR016009">
    <property type="entry name" value="tRNA_MeTrfase_TRMD/TRM10"/>
</dbReference>
<dbReference type="Gene3D" id="3.40.1280.10">
    <property type="match status" value="1"/>
</dbReference>
<evidence type="ECO:0000256" key="14">
    <source>
        <dbReference type="ARBA" id="ARBA00047783"/>
    </source>
</evidence>
<keyword evidence="8 15" id="KW-0489">Methyltransferase</keyword>
<evidence type="ECO:0000256" key="13">
    <source>
        <dbReference type="ARBA" id="ARBA00033392"/>
    </source>
</evidence>
<evidence type="ECO:0000256" key="1">
    <source>
        <dbReference type="ARBA" id="ARBA00002634"/>
    </source>
</evidence>
<accession>A0A9D1ILF4</accession>
<evidence type="ECO:0000313" key="18">
    <source>
        <dbReference type="EMBL" id="HIU39785.1"/>
    </source>
</evidence>
<dbReference type="NCBIfam" id="TIGR00088">
    <property type="entry name" value="trmD"/>
    <property type="match status" value="1"/>
</dbReference>
<dbReference type="FunFam" id="3.40.1280.10:FF:000001">
    <property type="entry name" value="tRNA (guanine-N(1)-)-methyltransferase"/>
    <property type="match status" value="1"/>
</dbReference>
<dbReference type="SUPFAM" id="SSF75217">
    <property type="entry name" value="alpha/beta knot"/>
    <property type="match status" value="1"/>
</dbReference>
<comment type="function">
    <text evidence="1 15 16">Specifically methylates guanosine-37 in various tRNAs.</text>
</comment>
<evidence type="ECO:0000256" key="16">
    <source>
        <dbReference type="RuleBase" id="RU003464"/>
    </source>
</evidence>
<dbReference type="InterPro" id="IPR029028">
    <property type="entry name" value="Alpha/beta_knot_MTases"/>
</dbReference>
<dbReference type="GO" id="GO:0052906">
    <property type="term" value="F:tRNA (guanine(37)-N1)-methyltransferase activity"/>
    <property type="evidence" value="ECO:0007669"/>
    <property type="project" value="UniProtKB-UniRule"/>
</dbReference>
<keyword evidence="9 15" id="KW-0808">Transferase</keyword>
<evidence type="ECO:0000313" key="19">
    <source>
        <dbReference type="Proteomes" id="UP000824074"/>
    </source>
</evidence>
<dbReference type="HAMAP" id="MF_00605">
    <property type="entry name" value="TrmD"/>
    <property type="match status" value="1"/>
</dbReference>